<evidence type="ECO:0000313" key="1">
    <source>
        <dbReference type="EMBL" id="WAJ30309.1"/>
    </source>
</evidence>
<proteinExistence type="predicted"/>
<gene>
    <name evidence="1" type="ORF">OXU80_08940</name>
</gene>
<evidence type="ECO:0000313" key="2">
    <source>
        <dbReference type="Proteomes" id="UP001163223"/>
    </source>
</evidence>
<dbReference type="EMBL" id="CP113520">
    <property type="protein sequence ID" value="WAJ30309.1"/>
    <property type="molecule type" value="Genomic_DNA"/>
</dbReference>
<reference evidence="1" key="1">
    <citation type="submission" date="2022-11" db="EMBL/GenBank/DDBJ databases">
        <title>beta-Carotene-producing bacterium, Jeongeuplla avenae sp. nov., alleviates the salt stress of Arabidopsis seedlings.</title>
        <authorList>
            <person name="Jiang L."/>
            <person name="Lee J."/>
        </authorList>
    </citation>
    <scope>NUCLEOTIDE SEQUENCE</scope>
    <source>
        <strain evidence="1">DY_R2A_6</strain>
    </source>
</reference>
<organism evidence="1 2">
    <name type="scientific">Antarcticirhabdus aurantiaca</name>
    <dbReference type="NCBI Taxonomy" id="2606717"/>
    <lineage>
        <taxon>Bacteria</taxon>
        <taxon>Pseudomonadati</taxon>
        <taxon>Pseudomonadota</taxon>
        <taxon>Alphaproteobacteria</taxon>
        <taxon>Hyphomicrobiales</taxon>
        <taxon>Aurantimonadaceae</taxon>
        <taxon>Antarcticirhabdus</taxon>
    </lineage>
</organism>
<protein>
    <submittedName>
        <fullName evidence="1">Formate dehydrogenase subunit gamma</fullName>
    </submittedName>
</protein>
<name>A0ACD4NU63_9HYPH</name>
<sequence length="162" mass="17228">MEGALTVFKAFDAEDAAGIIAELKHLEGPLLPILNAFQARYGFVGEDAVRLVSAALNLSRAEVYGVVSFYHDYHQAPRGRHVLKVCRAEACQARGSDAVAEAVEKALGVSFGETTPDGQVTLEAVYCLGLCASGPSAMIDHGRLVARLTPARAEALVEEVML</sequence>
<keyword evidence="2" id="KW-1185">Reference proteome</keyword>
<dbReference type="Proteomes" id="UP001163223">
    <property type="component" value="Chromosome"/>
</dbReference>
<accession>A0ACD4NU63</accession>